<keyword evidence="2" id="KW-1185">Reference proteome</keyword>
<evidence type="ECO:0000313" key="2">
    <source>
        <dbReference type="Proteomes" id="UP000054925"/>
    </source>
</evidence>
<proteinExistence type="predicted"/>
<sequence>MNLPSKPSEDGCLKLSAADRILAECRQGTAATKEQSTCWDDLNGDYQDMSGTLLRHTMVSEVLRDQDLHGFIEDKTTFKTNVNLFASDLRQLSNDLMELRKLHAGKSGGSEDAEEVLHSIHIYEQYNLWMQRNDGVLMPTVYHVLEATNKAELARARAHGSRSHHG</sequence>
<dbReference type="AlphaFoldDB" id="A0A158L1E2"/>
<dbReference type="OrthoDB" id="9802752at2"/>
<gene>
    <name evidence="1" type="ORF">AWB67_07250</name>
</gene>
<dbReference type="Proteomes" id="UP000054925">
    <property type="component" value="Unassembled WGS sequence"/>
</dbReference>
<dbReference type="EMBL" id="FCOL02000261">
    <property type="protein sequence ID" value="SAL86660.1"/>
    <property type="molecule type" value="Genomic_DNA"/>
</dbReference>
<dbReference type="RefSeq" id="WP_087660663.1">
    <property type="nucleotide sequence ID" value="NZ_FCOL02000261.1"/>
</dbReference>
<evidence type="ECO:0000313" key="1">
    <source>
        <dbReference type="EMBL" id="SAL86660.1"/>
    </source>
</evidence>
<organism evidence="1 2">
    <name type="scientific">Caballeronia terrestris</name>
    <dbReference type="NCBI Taxonomy" id="1226301"/>
    <lineage>
        <taxon>Bacteria</taxon>
        <taxon>Pseudomonadati</taxon>
        <taxon>Pseudomonadota</taxon>
        <taxon>Betaproteobacteria</taxon>
        <taxon>Burkholderiales</taxon>
        <taxon>Burkholderiaceae</taxon>
        <taxon>Caballeronia</taxon>
    </lineage>
</organism>
<name>A0A158L1E2_9BURK</name>
<comment type="caution">
    <text evidence="1">The sequence shown here is derived from an EMBL/GenBank/DDBJ whole genome shotgun (WGS) entry which is preliminary data.</text>
</comment>
<reference evidence="1" key="1">
    <citation type="submission" date="2016-01" db="EMBL/GenBank/DDBJ databases">
        <authorList>
            <person name="Peeters C."/>
        </authorList>
    </citation>
    <scope>NUCLEOTIDE SEQUENCE [LARGE SCALE GENOMIC DNA]</scope>
    <source>
        <strain evidence="1">LMG 22937</strain>
    </source>
</reference>
<accession>A0A158L1E2</accession>
<protein>
    <submittedName>
        <fullName evidence="1">Uncharacterized protein</fullName>
    </submittedName>
</protein>